<sequence>MEMMNHSLYITKICTRVQFCLRFLLRKLESRSLNIGWTSMVLQKLVFSRASGYSSIFRKDVPALQNADEVRFSRNIYFSFRMINNNNYNINKHNVHQDMFICVRLEIVL</sequence>
<comment type="caution">
    <text evidence="1">The sequence shown here is derived from an EMBL/GenBank/DDBJ whole genome shotgun (WGS) entry which is preliminary data.</text>
</comment>
<dbReference type="AlphaFoldDB" id="A0ABD2BW32"/>
<dbReference type="Proteomes" id="UP001607302">
    <property type="component" value="Unassembled WGS sequence"/>
</dbReference>
<dbReference type="EMBL" id="JAUDFV010000039">
    <property type="protein sequence ID" value="KAL2736981.1"/>
    <property type="molecule type" value="Genomic_DNA"/>
</dbReference>
<gene>
    <name evidence="1" type="ORF">V1478_002234</name>
</gene>
<reference evidence="1 2" key="1">
    <citation type="journal article" date="2024" name="Ann. Entomol. Soc. Am.">
        <title>Genomic analyses of the southern and eastern yellowjacket wasps (Hymenoptera: Vespidae) reveal evolutionary signatures of social life.</title>
        <authorList>
            <person name="Catto M.A."/>
            <person name="Caine P.B."/>
            <person name="Orr S.E."/>
            <person name="Hunt B.G."/>
            <person name="Goodisman M.A.D."/>
        </authorList>
    </citation>
    <scope>NUCLEOTIDE SEQUENCE [LARGE SCALE GENOMIC DNA]</scope>
    <source>
        <strain evidence="1">233</strain>
        <tissue evidence="1">Head and thorax</tissue>
    </source>
</reference>
<evidence type="ECO:0000313" key="1">
    <source>
        <dbReference type="EMBL" id="KAL2736981.1"/>
    </source>
</evidence>
<proteinExistence type="predicted"/>
<name>A0ABD2BW32_VESSQ</name>
<evidence type="ECO:0000313" key="2">
    <source>
        <dbReference type="Proteomes" id="UP001607302"/>
    </source>
</evidence>
<keyword evidence="2" id="KW-1185">Reference proteome</keyword>
<protein>
    <submittedName>
        <fullName evidence="1">Uncharacterized protein</fullName>
    </submittedName>
</protein>
<organism evidence="1 2">
    <name type="scientific">Vespula squamosa</name>
    <name type="common">Southern yellow jacket</name>
    <name type="synonym">Wasp</name>
    <dbReference type="NCBI Taxonomy" id="30214"/>
    <lineage>
        <taxon>Eukaryota</taxon>
        <taxon>Metazoa</taxon>
        <taxon>Ecdysozoa</taxon>
        <taxon>Arthropoda</taxon>
        <taxon>Hexapoda</taxon>
        <taxon>Insecta</taxon>
        <taxon>Pterygota</taxon>
        <taxon>Neoptera</taxon>
        <taxon>Endopterygota</taxon>
        <taxon>Hymenoptera</taxon>
        <taxon>Apocrita</taxon>
        <taxon>Aculeata</taxon>
        <taxon>Vespoidea</taxon>
        <taxon>Vespidae</taxon>
        <taxon>Vespinae</taxon>
        <taxon>Vespula</taxon>
    </lineage>
</organism>
<accession>A0ABD2BW32</accession>